<feature type="binding site" evidence="11">
    <location>
        <position position="154"/>
    </location>
    <ligand>
        <name>CTP</name>
        <dbReference type="ChEBI" id="CHEBI:37563"/>
    </ligand>
</feature>
<keyword evidence="8 11" id="KW-0067">ATP-binding</keyword>
<dbReference type="SUPFAM" id="SSF81891">
    <property type="entry name" value="Poly A polymerase C-terminal region-like"/>
    <property type="match status" value="1"/>
</dbReference>
<keyword evidence="5 11" id="KW-0479">Metal-binding</keyword>
<protein>
    <recommendedName>
        <fullName evidence="11">CCA-adding enzyme</fullName>
        <ecNumber evidence="11">2.7.7.72</ecNumber>
    </recommendedName>
    <alternativeName>
        <fullName evidence="11">CCA tRNA nucleotidyltransferase</fullName>
    </alternativeName>
    <alternativeName>
        <fullName evidence="11">tRNA CCA-pyrophosphorylase</fullName>
    </alternativeName>
    <alternativeName>
        <fullName evidence="11">tRNA adenylyl-/cytidylyl- transferase</fullName>
    </alternativeName>
    <alternativeName>
        <fullName evidence="11">tRNA nucleotidyltransferase</fullName>
    </alternativeName>
    <alternativeName>
        <fullName evidence="11">tRNA-NT</fullName>
    </alternativeName>
</protein>
<feature type="binding site" evidence="11">
    <location>
        <position position="24"/>
    </location>
    <ligand>
        <name>CTP</name>
        <dbReference type="ChEBI" id="CHEBI:37563"/>
    </ligand>
</feature>
<keyword evidence="9 11" id="KW-0460">Magnesium</keyword>
<dbReference type="InterPro" id="IPR032828">
    <property type="entry name" value="PolyA_RNA-bd"/>
</dbReference>
<proteinExistence type="inferred from homology"/>
<comment type="catalytic activity">
    <reaction evidence="11">
        <text>a tRNA precursor + 2 CTP + ATP = a tRNA with a 3' CCA end + 3 diphosphate</text>
        <dbReference type="Rhea" id="RHEA:14433"/>
        <dbReference type="Rhea" id="RHEA-COMP:10465"/>
        <dbReference type="Rhea" id="RHEA-COMP:10468"/>
        <dbReference type="ChEBI" id="CHEBI:30616"/>
        <dbReference type="ChEBI" id="CHEBI:33019"/>
        <dbReference type="ChEBI" id="CHEBI:37563"/>
        <dbReference type="ChEBI" id="CHEBI:74896"/>
        <dbReference type="ChEBI" id="CHEBI:83071"/>
        <dbReference type="EC" id="2.7.7.72"/>
    </reaction>
</comment>
<feature type="binding site" evidence="11">
    <location>
        <position position="151"/>
    </location>
    <ligand>
        <name>ATP</name>
        <dbReference type="ChEBI" id="CHEBI:30616"/>
    </ligand>
</feature>
<evidence type="ECO:0000256" key="3">
    <source>
        <dbReference type="ARBA" id="ARBA00022694"/>
    </source>
</evidence>
<evidence type="ECO:0000313" key="16">
    <source>
        <dbReference type="Proteomes" id="UP001619911"/>
    </source>
</evidence>
<dbReference type="EC" id="2.7.7.72" evidence="11"/>
<dbReference type="Gene3D" id="1.20.58.560">
    <property type="match status" value="1"/>
</dbReference>
<feature type="binding site" evidence="11">
    <location>
        <position position="108"/>
    </location>
    <ligand>
        <name>CTP</name>
        <dbReference type="ChEBI" id="CHEBI:37563"/>
    </ligand>
</feature>
<feature type="binding site" evidence="11">
    <location>
        <position position="39"/>
    </location>
    <ligand>
        <name>Mg(2+)</name>
        <dbReference type="ChEBI" id="CHEBI:18420"/>
    </ligand>
</feature>
<dbReference type="Gene3D" id="1.10.246.80">
    <property type="match status" value="1"/>
</dbReference>
<evidence type="ECO:0000256" key="7">
    <source>
        <dbReference type="ARBA" id="ARBA00022800"/>
    </source>
</evidence>
<dbReference type="InterPro" id="IPR032810">
    <property type="entry name" value="CCA-adding_enz_C"/>
</dbReference>
<dbReference type="PANTHER" id="PTHR46173">
    <property type="entry name" value="CCA TRNA NUCLEOTIDYLTRANSFERASE 1, MITOCHONDRIAL"/>
    <property type="match status" value="1"/>
</dbReference>
<evidence type="ECO:0000256" key="9">
    <source>
        <dbReference type="ARBA" id="ARBA00022842"/>
    </source>
</evidence>
<dbReference type="SUPFAM" id="SSF81301">
    <property type="entry name" value="Nucleotidyltransferase"/>
    <property type="match status" value="1"/>
</dbReference>
<reference evidence="15 16" key="1">
    <citation type="submission" date="2023-07" db="EMBL/GenBank/DDBJ databases">
        <title>Bacillus lucianemedeirus sp. nov, a new species isolated from an immunobiological production facility.</title>
        <authorList>
            <person name="Costa L.V."/>
            <person name="Miranda R.V.S.L."/>
            <person name="Brandao M.L.L."/>
            <person name="Reis C.M.F."/>
            <person name="Frazao A.M."/>
            <person name="Cruz F.V."/>
            <person name="Baio P.V.P."/>
            <person name="Veras J.F.C."/>
            <person name="Ramos J.N."/>
            <person name="Vieira V."/>
        </authorList>
    </citation>
    <scope>NUCLEOTIDE SEQUENCE [LARGE SCALE GENOMIC DNA]</scope>
    <source>
        <strain evidence="15 16">B190/17</strain>
    </source>
</reference>
<dbReference type="Pfam" id="PF01743">
    <property type="entry name" value="PolyA_pol"/>
    <property type="match status" value="1"/>
</dbReference>
<feature type="binding site" evidence="11">
    <location>
        <position position="27"/>
    </location>
    <ligand>
        <name>CTP</name>
        <dbReference type="ChEBI" id="CHEBI:37563"/>
    </ligand>
</feature>
<keyword evidence="6 11" id="KW-0547">Nucleotide-binding</keyword>
<dbReference type="EMBL" id="JAUIYO010000001">
    <property type="protein sequence ID" value="MFK2824192.1"/>
    <property type="molecule type" value="Genomic_DNA"/>
</dbReference>
<evidence type="ECO:0000256" key="1">
    <source>
        <dbReference type="ARBA" id="ARBA00001946"/>
    </source>
</evidence>
<evidence type="ECO:0000256" key="4">
    <source>
        <dbReference type="ARBA" id="ARBA00022695"/>
    </source>
</evidence>
<evidence type="ECO:0000256" key="6">
    <source>
        <dbReference type="ARBA" id="ARBA00022741"/>
    </source>
</evidence>
<dbReference type="NCBIfam" id="NF009814">
    <property type="entry name" value="PRK13299.1"/>
    <property type="match status" value="1"/>
</dbReference>
<evidence type="ECO:0000256" key="11">
    <source>
        <dbReference type="HAMAP-Rule" id="MF_01263"/>
    </source>
</evidence>
<dbReference type="PANTHER" id="PTHR46173:SF1">
    <property type="entry name" value="CCA TRNA NUCLEOTIDYLTRANSFERASE 1, MITOCHONDRIAL"/>
    <property type="match status" value="1"/>
</dbReference>
<keyword evidence="3 11" id="KW-0819">tRNA processing</keyword>
<organism evidence="15 16">
    <name type="scientific">Bacillus lumedeiriae</name>
    <dbReference type="NCBI Taxonomy" id="3058829"/>
    <lineage>
        <taxon>Bacteria</taxon>
        <taxon>Bacillati</taxon>
        <taxon>Bacillota</taxon>
        <taxon>Bacilli</taxon>
        <taxon>Bacillales</taxon>
        <taxon>Bacillaceae</taxon>
        <taxon>Bacillus</taxon>
    </lineage>
</organism>
<comment type="function">
    <text evidence="11">Catalyzes the addition and repair of the essential 3'-terminal CCA sequence in tRNAs without using a nucleic acid template. Adds these three nucleotides in the order of C, C, and A to the tRNA nucleotide-73, using CTP and ATP as substrates and producing inorganic pyrophosphate. tRNA 3'-terminal CCA addition is required both for tRNA processing and repair. Also involved in tRNA surveillance by mediating tandem CCA addition to generate a CCACCA at the 3' terminus of unstable tRNAs. While stable tRNAs receive only 3'-terminal CCA, unstable tRNAs are marked with CCACCA and rapidly degraded.</text>
</comment>
<feature type="binding site" evidence="11">
    <location>
        <position position="160"/>
    </location>
    <ligand>
        <name>ATP</name>
        <dbReference type="ChEBI" id="CHEBI:30616"/>
    </ligand>
</feature>
<dbReference type="Gene3D" id="1.10.110.30">
    <property type="match status" value="1"/>
</dbReference>
<comment type="catalytic activity">
    <reaction evidence="11">
        <text>a tRNA with a 3' CCA end + 2 CTP + ATP = a tRNA with a 3' CCACCA end + 3 diphosphate</text>
        <dbReference type="Rhea" id="RHEA:76235"/>
        <dbReference type="Rhea" id="RHEA-COMP:10468"/>
        <dbReference type="Rhea" id="RHEA-COMP:18655"/>
        <dbReference type="ChEBI" id="CHEBI:30616"/>
        <dbReference type="ChEBI" id="CHEBI:33019"/>
        <dbReference type="ChEBI" id="CHEBI:37563"/>
        <dbReference type="ChEBI" id="CHEBI:83071"/>
        <dbReference type="ChEBI" id="CHEBI:195187"/>
    </reaction>
</comment>
<evidence type="ECO:0000256" key="5">
    <source>
        <dbReference type="ARBA" id="ARBA00022723"/>
    </source>
</evidence>
<dbReference type="InterPro" id="IPR043519">
    <property type="entry name" value="NT_sf"/>
</dbReference>
<dbReference type="InterPro" id="IPR002646">
    <property type="entry name" value="PolA_pol_head_dom"/>
</dbReference>
<dbReference type="Gene3D" id="3.30.460.10">
    <property type="entry name" value="Beta Polymerase, domain 2"/>
    <property type="match status" value="1"/>
</dbReference>
<comment type="miscellaneous">
    <text evidence="11">A single active site specifically recognizes both ATP and CTP and is responsible for their addition.</text>
</comment>
<keyword evidence="10 11" id="KW-0694">RNA-binding</keyword>
<feature type="binding site" evidence="11">
    <location>
        <position position="160"/>
    </location>
    <ligand>
        <name>CTP</name>
        <dbReference type="ChEBI" id="CHEBI:37563"/>
    </ligand>
</feature>
<feature type="binding site" evidence="11">
    <location>
        <position position="37"/>
    </location>
    <ligand>
        <name>Mg(2+)</name>
        <dbReference type="ChEBI" id="CHEBI:18420"/>
    </ligand>
</feature>
<comment type="cofactor">
    <cofactor evidence="1 11">
        <name>Mg(2+)</name>
        <dbReference type="ChEBI" id="CHEBI:18420"/>
    </cofactor>
</comment>
<feature type="domain" description="CCA-adding enzyme C-terminal" evidence="14">
    <location>
        <begin position="245"/>
        <end position="386"/>
    </location>
</feature>
<dbReference type="GO" id="GO:0004810">
    <property type="term" value="F:CCA tRNA nucleotidyltransferase activity"/>
    <property type="evidence" value="ECO:0007669"/>
    <property type="project" value="UniProtKB-EC"/>
</dbReference>
<feature type="domain" description="Poly A polymerase head" evidence="12">
    <location>
        <begin position="19"/>
        <end position="138"/>
    </location>
</feature>
<comment type="caution">
    <text evidence="15">The sequence shown here is derived from an EMBL/GenBank/DDBJ whole genome shotgun (WGS) entry which is preliminary data.</text>
</comment>
<evidence type="ECO:0000256" key="10">
    <source>
        <dbReference type="ARBA" id="ARBA00022884"/>
    </source>
</evidence>
<keyword evidence="7 11" id="KW-0692">RNA repair</keyword>
<accession>A0ABW8I3Z1</accession>
<dbReference type="Pfam" id="PF13735">
    <property type="entry name" value="tRNA_NucTran2_2"/>
    <property type="match status" value="1"/>
</dbReference>
<feature type="binding site" evidence="11">
    <location>
        <position position="157"/>
    </location>
    <ligand>
        <name>ATP</name>
        <dbReference type="ChEBI" id="CHEBI:30616"/>
    </ligand>
</feature>
<feature type="binding site" evidence="11">
    <location>
        <position position="108"/>
    </location>
    <ligand>
        <name>ATP</name>
        <dbReference type="ChEBI" id="CHEBI:30616"/>
    </ligand>
</feature>
<dbReference type="Pfam" id="PF12627">
    <property type="entry name" value="PolyA_pol_RNAbd"/>
    <property type="match status" value="1"/>
</dbReference>
<gene>
    <name evidence="11" type="primary">cca</name>
    <name evidence="15" type="ORF">QYG89_00605</name>
</gene>
<dbReference type="InterPro" id="IPR023068">
    <property type="entry name" value="CCA-adding_enz_firmicutes"/>
</dbReference>
<keyword evidence="2 11" id="KW-0808">Transferase</keyword>
<feature type="binding site" evidence="11">
    <location>
        <position position="27"/>
    </location>
    <ligand>
        <name>ATP</name>
        <dbReference type="ChEBI" id="CHEBI:30616"/>
    </ligand>
</feature>
<evidence type="ECO:0000259" key="14">
    <source>
        <dbReference type="Pfam" id="PF13735"/>
    </source>
</evidence>
<dbReference type="InterPro" id="IPR050264">
    <property type="entry name" value="Bact_CCA-adding_enz_type3_sf"/>
</dbReference>
<evidence type="ECO:0000256" key="2">
    <source>
        <dbReference type="ARBA" id="ARBA00022679"/>
    </source>
</evidence>
<comment type="similarity">
    <text evidence="11">Belongs to the tRNA nucleotidyltransferase/poly(A) polymerase family. Bacterial CCA-adding enzyme type 3 subfamily.</text>
</comment>
<dbReference type="HAMAP" id="MF_01263">
    <property type="entry name" value="CCA_bact_type3"/>
    <property type="match status" value="1"/>
</dbReference>
<dbReference type="CDD" id="cd05398">
    <property type="entry name" value="NT_ClassII-CCAase"/>
    <property type="match status" value="1"/>
</dbReference>
<feature type="binding site" evidence="11">
    <location>
        <position position="151"/>
    </location>
    <ligand>
        <name>CTP</name>
        <dbReference type="ChEBI" id="CHEBI:37563"/>
    </ligand>
</feature>
<evidence type="ECO:0000259" key="12">
    <source>
        <dbReference type="Pfam" id="PF01743"/>
    </source>
</evidence>
<keyword evidence="16" id="KW-1185">Reference proteome</keyword>
<sequence>MFEQASPILARLEEEGFTAYYVGGAVRDFLLNRPIGDVDIATSALPEEVKAVFPKTVDVGIEHGTVLVLWHGGGYEVTTFRTETDYKDFRRPETVSFVRTLEEDLQRRDFTINAMAMDRHGAIIDPFDGKEALQSQQIKTVGCAEERFSEDALRMMRAARFASQLGFHVEMETKQALKRCAHLLKHIAVERKLMEMNKLLAGKETRAGLRVLLEGGLAPFLPGLDGEEDVLTKMLSYDLSRLTLQQKWLFLLVLLTPAAADQWLKAWRMPAKTIKYLTGTYEWFLQRGKDEWPVFSLYEAGVERAADVEAVSALLAGRSAHIGPLEKRYADLPIKDRKELAVTGKELKVWKNERGGPWMKSYLETIERAVVERKVENSTEKIKEWLEACNLL</sequence>
<dbReference type="Proteomes" id="UP001619911">
    <property type="component" value="Unassembled WGS sequence"/>
</dbReference>
<feature type="binding site" evidence="11">
    <location>
        <position position="24"/>
    </location>
    <ligand>
        <name>ATP</name>
        <dbReference type="ChEBI" id="CHEBI:30616"/>
    </ligand>
</feature>
<evidence type="ECO:0000259" key="13">
    <source>
        <dbReference type="Pfam" id="PF12627"/>
    </source>
</evidence>
<feature type="domain" description="tRNA nucleotidyltransferase/poly(A) polymerase RNA and SrmB- binding" evidence="13">
    <location>
        <begin position="166"/>
        <end position="225"/>
    </location>
</feature>
<comment type="subunit">
    <text evidence="11">Homodimer.</text>
</comment>
<feature type="binding site" evidence="11">
    <location>
        <position position="157"/>
    </location>
    <ligand>
        <name>CTP</name>
        <dbReference type="ChEBI" id="CHEBI:37563"/>
    </ligand>
</feature>
<feature type="binding site" evidence="11">
    <location>
        <position position="154"/>
    </location>
    <ligand>
        <name>ATP</name>
        <dbReference type="ChEBI" id="CHEBI:30616"/>
    </ligand>
</feature>
<evidence type="ECO:0000313" key="15">
    <source>
        <dbReference type="EMBL" id="MFK2824192.1"/>
    </source>
</evidence>
<name>A0ABW8I3Z1_9BACI</name>
<evidence type="ECO:0000256" key="8">
    <source>
        <dbReference type="ARBA" id="ARBA00022840"/>
    </source>
</evidence>
<keyword evidence="4 11" id="KW-0548">Nucleotidyltransferase</keyword>